<evidence type="ECO:0000256" key="3">
    <source>
        <dbReference type="ARBA" id="ARBA00023125"/>
    </source>
</evidence>
<accession>A0ABV5LVL7</accession>
<reference evidence="8 9" key="1">
    <citation type="submission" date="2024-09" db="EMBL/GenBank/DDBJ databases">
        <authorList>
            <person name="Sun Q."/>
            <person name="Mori K."/>
        </authorList>
    </citation>
    <scope>NUCLEOTIDE SEQUENCE [LARGE SCALE GENOMIC DNA]</scope>
    <source>
        <strain evidence="8 9">TISTR 1856</strain>
    </source>
</reference>
<keyword evidence="2" id="KW-0805">Transcription regulation</keyword>
<dbReference type="PRINTS" id="PR00455">
    <property type="entry name" value="HTHTETR"/>
</dbReference>
<dbReference type="SUPFAM" id="SSF48498">
    <property type="entry name" value="Tetracyclin repressor-like, C-terminal domain"/>
    <property type="match status" value="1"/>
</dbReference>
<dbReference type="RefSeq" id="WP_380137483.1">
    <property type="nucleotide sequence ID" value="NZ_JBHLUI010000008.1"/>
</dbReference>
<sequence>MSALPAPEAVPTPSSGRAPARPVRRRMAPDERREDIVQTARGVFARQGLSQTGVRDIAAAAGVSVGTVTYHFTGIAEILAEVITLETSEVYAGDVVATSRQAENGRAQLESYADLLLSGTRRMREHWWLWFDFWTLSAREPRYARWRAEHYKQWRDEVASAFRRGAEDGSLPRAALPGTDVAAAVSSFIALVDGLVVQAYLPLGTITPKRAREILREHVAAAAGG</sequence>
<name>A0ABV5LVL7_9ACTN</name>
<evidence type="ECO:0000256" key="2">
    <source>
        <dbReference type="ARBA" id="ARBA00023015"/>
    </source>
</evidence>
<protein>
    <submittedName>
        <fullName evidence="8">TetR/AcrR family transcriptional regulator</fullName>
    </submittedName>
</protein>
<dbReference type="InterPro" id="IPR036271">
    <property type="entry name" value="Tet_transcr_reg_TetR-rel_C_sf"/>
</dbReference>
<proteinExistence type="predicted"/>
<dbReference type="InterPro" id="IPR050109">
    <property type="entry name" value="HTH-type_TetR-like_transc_reg"/>
</dbReference>
<evidence type="ECO:0000313" key="8">
    <source>
        <dbReference type="EMBL" id="MFB9378056.1"/>
    </source>
</evidence>
<keyword evidence="4" id="KW-0804">Transcription</keyword>
<dbReference type="Gene3D" id="1.10.357.10">
    <property type="entry name" value="Tetracycline Repressor, domain 2"/>
    <property type="match status" value="1"/>
</dbReference>
<evidence type="ECO:0000313" key="9">
    <source>
        <dbReference type="Proteomes" id="UP001589748"/>
    </source>
</evidence>
<evidence type="ECO:0000256" key="4">
    <source>
        <dbReference type="ARBA" id="ARBA00023163"/>
    </source>
</evidence>
<dbReference type="Proteomes" id="UP001589748">
    <property type="component" value="Unassembled WGS sequence"/>
</dbReference>
<feature type="region of interest" description="Disordered" evidence="6">
    <location>
        <begin position="1"/>
        <end position="31"/>
    </location>
</feature>
<evidence type="ECO:0000256" key="6">
    <source>
        <dbReference type="SAM" id="MobiDB-lite"/>
    </source>
</evidence>
<feature type="domain" description="HTH tetR-type" evidence="7">
    <location>
        <begin position="30"/>
        <end position="90"/>
    </location>
</feature>
<keyword evidence="3 5" id="KW-0238">DNA-binding</keyword>
<feature type="DNA-binding region" description="H-T-H motif" evidence="5">
    <location>
        <begin position="53"/>
        <end position="72"/>
    </location>
</feature>
<dbReference type="PROSITE" id="PS50977">
    <property type="entry name" value="HTH_TETR_2"/>
    <property type="match status" value="1"/>
</dbReference>
<dbReference type="Pfam" id="PF13977">
    <property type="entry name" value="TetR_C_6"/>
    <property type="match status" value="1"/>
</dbReference>
<evidence type="ECO:0000256" key="1">
    <source>
        <dbReference type="ARBA" id="ARBA00022491"/>
    </source>
</evidence>
<keyword evidence="9" id="KW-1185">Reference proteome</keyword>
<dbReference type="InterPro" id="IPR009057">
    <property type="entry name" value="Homeodomain-like_sf"/>
</dbReference>
<evidence type="ECO:0000256" key="5">
    <source>
        <dbReference type="PROSITE-ProRule" id="PRU00335"/>
    </source>
</evidence>
<dbReference type="InterPro" id="IPR039538">
    <property type="entry name" value="BetI_C"/>
</dbReference>
<organism evidence="8 9">
    <name type="scientific">Kineococcus gynurae</name>
    <dbReference type="NCBI Taxonomy" id="452979"/>
    <lineage>
        <taxon>Bacteria</taxon>
        <taxon>Bacillati</taxon>
        <taxon>Actinomycetota</taxon>
        <taxon>Actinomycetes</taxon>
        <taxon>Kineosporiales</taxon>
        <taxon>Kineosporiaceae</taxon>
        <taxon>Kineococcus</taxon>
    </lineage>
</organism>
<dbReference type="Pfam" id="PF00440">
    <property type="entry name" value="TetR_N"/>
    <property type="match status" value="1"/>
</dbReference>
<comment type="caution">
    <text evidence="8">The sequence shown here is derived from an EMBL/GenBank/DDBJ whole genome shotgun (WGS) entry which is preliminary data.</text>
</comment>
<dbReference type="PANTHER" id="PTHR30055">
    <property type="entry name" value="HTH-TYPE TRANSCRIPTIONAL REGULATOR RUTR"/>
    <property type="match status" value="1"/>
</dbReference>
<dbReference type="SUPFAM" id="SSF46689">
    <property type="entry name" value="Homeodomain-like"/>
    <property type="match status" value="1"/>
</dbReference>
<dbReference type="EMBL" id="JBHMDM010000007">
    <property type="protein sequence ID" value="MFB9378056.1"/>
    <property type="molecule type" value="Genomic_DNA"/>
</dbReference>
<dbReference type="InterPro" id="IPR001647">
    <property type="entry name" value="HTH_TetR"/>
</dbReference>
<gene>
    <name evidence="8" type="ORF">ACFFVI_13875</name>
</gene>
<evidence type="ECO:0000259" key="7">
    <source>
        <dbReference type="PROSITE" id="PS50977"/>
    </source>
</evidence>
<dbReference type="PANTHER" id="PTHR30055:SF228">
    <property type="entry name" value="TRANSCRIPTIONAL REGULATOR-RELATED"/>
    <property type="match status" value="1"/>
</dbReference>
<keyword evidence="1" id="KW-0678">Repressor</keyword>